<dbReference type="PANTHER" id="PTHR43655:SF8">
    <property type="entry name" value="PARAPLEGIN"/>
    <property type="match status" value="1"/>
</dbReference>
<dbReference type="SMART" id="SM00382">
    <property type="entry name" value="AAA"/>
    <property type="match status" value="1"/>
</dbReference>
<keyword evidence="16" id="KW-0472">Membrane</keyword>
<evidence type="ECO:0000313" key="18">
    <source>
        <dbReference type="Ensembl" id="ENSCINP00000005638.3"/>
    </source>
</evidence>
<dbReference type="Gene3D" id="1.20.58.760">
    <property type="entry name" value="Peptidase M41"/>
    <property type="match status" value="1"/>
</dbReference>
<dbReference type="OMA" id="PEHWTPI"/>
<evidence type="ECO:0000256" key="10">
    <source>
        <dbReference type="ARBA" id="ARBA00022801"/>
    </source>
</evidence>
<keyword evidence="14" id="KW-1133">Transmembrane helix</keyword>
<dbReference type="CDD" id="cd19501">
    <property type="entry name" value="RecA-like_FtsH"/>
    <property type="match status" value="1"/>
</dbReference>
<dbReference type="Proteomes" id="UP000008144">
    <property type="component" value="Chromosome 6"/>
</dbReference>
<dbReference type="InterPro" id="IPR027417">
    <property type="entry name" value="P-loop_NTPase"/>
</dbReference>
<evidence type="ECO:0000256" key="15">
    <source>
        <dbReference type="ARBA" id="ARBA00023049"/>
    </source>
</evidence>
<dbReference type="GO" id="GO:0016887">
    <property type="term" value="F:ATP hydrolysis activity"/>
    <property type="evidence" value="ECO:0007669"/>
    <property type="project" value="InterPro"/>
</dbReference>
<dbReference type="Pfam" id="PF17862">
    <property type="entry name" value="AAA_lid_3"/>
    <property type="match status" value="1"/>
</dbReference>
<dbReference type="GO" id="GO:0004222">
    <property type="term" value="F:metalloendopeptidase activity"/>
    <property type="evidence" value="ECO:0000318"/>
    <property type="project" value="GO_Central"/>
</dbReference>
<dbReference type="SUPFAM" id="SSF140990">
    <property type="entry name" value="FtsH protease domain-like"/>
    <property type="match status" value="1"/>
</dbReference>
<dbReference type="PANTHER" id="PTHR43655">
    <property type="entry name" value="ATP-DEPENDENT PROTEASE"/>
    <property type="match status" value="1"/>
</dbReference>
<keyword evidence="19" id="KW-1185">Reference proteome</keyword>
<dbReference type="Ensembl" id="ENSCINT00000005638.3">
    <property type="protein sequence ID" value="ENSCINP00000005638.3"/>
    <property type="gene ID" value="ENSCING00000014624.2"/>
</dbReference>
<evidence type="ECO:0000256" key="2">
    <source>
        <dbReference type="ARBA" id="ARBA00004141"/>
    </source>
</evidence>
<dbReference type="GO" id="GO:0005524">
    <property type="term" value="F:ATP binding"/>
    <property type="evidence" value="ECO:0007669"/>
    <property type="project" value="UniProtKB-KW"/>
</dbReference>
<feature type="domain" description="AAA+ ATPase" evidence="17">
    <location>
        <begin position="180"/>
        <end position="321"/>
    </location>
</feature>
<keyword evidence="8" id="KW-0479">Metal-binding</keyword>
<dbReference type="GO" id="GO:0046872">
    <property type="term" value="F:metal ion binding"/>
    <property type="evidence" value="ECO:0007669"/>
    <property type="project" value="UniProtKB-KW"/>
</dbReference>
<keyword evidence="6" id="KW-0645">Protease</keyword>
<keyword evidence="10" id="KW-0378">Hydrolase</keyword>
<dbReference type="Gene3D" id="3.40.1690.20">
    <property type="match status" value="1"/>
</dbReference>
<keyword evidence="13" id="KW-0809">Transit peptide</keyword>
<reference evidence="18" key="3">
    <citation type="submission" date="2025-08" db="UniProtKB">
        <authorList>
            <consortium name="Ensembl"/>
        </authorList>
    </citation>
    <scope>IDENTIFICATION</scope>
</reference>
<dbReference type="EMBL" id="EAAA01002292">
    <property type="status" value="NOT_ANNOTATED_CDS"/>
    <property type="molecule type" value="Genomic_DNA"/>
</dbReference>
<evidence type="ECO:0000256" key="3">
    <source>
        <dbReference type="ARBA" id="ARBA00004173"/>
    </source>
</evidence>
<dbReference type="STRING" id="7719.ENSCINP00000005638"/>
<dbReference type="GeneTree" id="ENSGT00940000156329"/>
<evidence type="ECO:0000313" key="19">
    <source>
        <dbReference type="Proteomes" id="UP000008144"/>
    </source>
</evidence>
<comment type="subcellular location">
    <subcellularLocation>
        <location evidence="2">Membrane</location>
        <topology evidence="2">Multi-pass membrane protein</topology>
    </subcellularLocation>
    <subcellularLocation>
        <location evidence="3">Mitochondrion</location>
    </subcellularLocation>
</comment>
<reference evidence="18" key="2">
    <citation type="journal article" date="2008" name="Genome Biol.">
        <title>Improved genome assembly and evidence-based global gene model set for the chordate Ciona intestinalis: new insight into intron and operon populations.</title>
        <authorList>
            <person name="Satou Y."/>
            <person name="Mineta K."/>
            <person name="Ogasawara M."/>
            <person name="Sasakura Y."/>
            <person name="Shoguchi E."/>
            <person name="Ueno K."/>
            <person name="Yamada L."/>
            <person name="Matsumoto J."/>
            <person name="Wasserscheid J."/>
            <person name="Dewar K."/>
            <person name="Wiley G.B."/>
            <person name="Macmil S.L."/>
            <person name="Roe B.A."/>
            <person name="Zeller R.W."/>
            <person name="Hastings K.E."/>
            <person name="Lemaire P."/>
            <person name="Lindquist E."/>
            <person name="Endo T."/>
            <person name="Hotta K."/>
            <person name="Inaba K."/>
        </authorList>
    </citation>
    <scope>NUCLEOTIDE SEQUENCE [LARGE SCALE GENOMIC DNA]</scope>
    <source>
        <strain evidence="18">wild type</strain>
    </source>
</reference>
<comment type="cofactor">
    <cofactor evidence="1">
        <name>Zn(2+)</name>
        <dbReference type="ChEBI" id="CHEBI:29105"/>
    </cofactor>
</comment>
<evidence type="ECO:0000256" key="9">
    <source>
        <dbReference type="ARBA" id="ARBA00022741"/>
    </source>
</evidence>
<accession>F7AHK4</accession>
<dbReference type="GO" id="GO:0034982">
    <property type="term" value="P:mitochondrial protein processing"/>
    <property type="evidence" value="ECO:0000318"/>
    <property type="project" value="GO_Central"/>
</dbReference>
<dbReference type="FunCoup" id="F7AHK4">
    <property type="interactions" value="118"/>
</dbReference>
<protein>
    <recommendedName>
        <fullName evidence="17">AAA+ ATPase domain-containing protein</fullName>
    </recommendedName>
</protein>
<sequence length="618" mass="68673">LRVIYVKRKFFTAASMEQQKISWSEFVEKYLVTGEVKRLDITSQHTVLVQLHHGAVVDGNRENFVRIGNIKNTAEIEGMLRREERRLNIDPVDGIHVQPFKTAFYPAIVCLHKEAEPNSKLYKVFKMKTVMGQSGTDSLAKPTGIYFKDVAGMKEAKQEVMEFVDFLKRPDKYKTLGAKMPKGCLLTGPPGVGKTLLAKAVASESGVPFIPKSGSDFVELIGGLGAKRVRQLFENARKMAPCIVYIDELDAIGGQRKDSNSYQDSSEKDRTLNQILVEMDGMLSAQHDVLVLASTNRPDVLDKAITRPGRFDRHIYIDLPTKIERKQILERHLATITLENQPKEYSEQLATVTPGMSGADLANLCNLAAIQAATEGDKVVKEKHLDYAVERVIAGAPKSSTAVSPEERKIVAVHESGHALMGWLLEHTSALSKVSIIPRTNAALGFSRTLPTERHLHTPEQILDNMCMALGGRAAEEIVFGNVTQGAQDDLTKVTDMAYAHVKTFGFNPVVGPLSFTEDGDHSLRPYSERLATTMDREVNKLIKSAYERAKKVLQQNRELLDTLTSALFERESLNFDDVVMLIGAPAYGNKEQIQTVPFGPFASDTQETELETEKEET</sequence>
<dbReference type="InterPro" id="IPR037219">
    <property type="entry name" value="Peptidase_M41-like"/>
</dbReference>
<proteinExistence type="inferred from homology"/>
<dbReference type="InParanoid" id="F7AHK4"/>
<keyword evidence="9" id="KW-0547">Nucleotide-binding</keyword>
<dbReference type="Gene3D" id="3.40.50.300">
    <property type="entry name" value="P-loop containing nucleotide triphosphate hydrolases"/>
    <property type="match status" value="1"/>
</dbReference>
<dbReference type="GO" id="GO:0005745">
    <property type="term" value="C:m-AAA complex"/>
    <property type="evidence" value="ECO:0000318"/>
    <property type="project" value="GO_Central"/>
</dbReference>
<keyword evidence="11" id="KW-0862">Zinc</keyword>
<evidence type="ECO:0000256" key="12">
    <source>
        <dbReference type="ARBA" id="ARBA00022840"/>
    </source>
</evidence>
<evidence type="ECO:0000256" key="13">
    <source>
        <dbReference type="ARBA" id="ARBA00022946"/>
    </source>
</evidence>
<dbReference type="InterPro" id="IPR041569">
    <property type="entry name" value="AAA_lid_3"/>
</dbReference>
<dbReference type="Gene3D" id="1.10.8.60">
    <property type="match status" value="1"/>
</dbReference>
<evidence type="ECO:0000256" key="14">
    <source>
        <dbReference type="ARBA" id="ARBA00022989"/>
    </source>
</evidence>
<dbReference type="HOGENOM" id="CLU_000688_16_2_1"/>
<reference evidence="18" key="4">
    <citation type="submission" date="2025-09" db="UniProtKB">
        <authorList>
            <consortium name="Ensembl"/>
        </authorList>
    </citation>
    <scope>IDENTIFICATION</scope>
</reference>
<dbReference type="SUPFAM" id="SSF52540">
    <property type="entry name" value="P-loop containing nucleoside triphosphate hydrolases"/>
    <property type="match status" value="1"/>
</dbReference>
<dbReference type="FunFam" id="1.10.8.60:FF:000019">
    <property type="entry name" value="AFG3-like AAA ATPase 2"/>
    <property type="match status" value="1"/>
</dbReference>
<comment type="similarity">
    <text evidence="4">In the C-terminal section; belongs to the peptidase M41 family.</text>
</comment>
<dbReference type="Pfam" id="PF00004">
    <property type="entry name" value="AAA"/>
    <property type="match status" value="1"/>
</dbReference>
<keyword evidence="15" id="KW-0482">Metalloprotease</keyword>
<name>F7AHK4_CIOIN</name>
<dbReference type="FunFam" id="1.20.58.760:FF:000003">
    <property type="entry name" value="AFG3-like AAA ATPase 2"/>
    <property type="match status" value="1"/>
</dbReference>
<evidence type="ECO:0000256" key="7">
    <source>
        <dbReference type="ARBA" id="ARBA00022692"/>
    </source>
</evidence>
<evidence type="ECO:0000256" key="5">
    <source>
        <dbReference type="ARBA" id="ARBA00010550"/>
    </source>
</evidence>
<dbReference type="InterPro" id="IPR000642">
    <property type="entry name" value="Peptidase_M41"/>
</dbReference>
<evidence type="ECO:0000256" key="16">
    <source>
        <dbReference type="ARBA" id="ARBA00023136"/>
    </source>
</evidence>
<keyword evidence="7" id="KW-0812">Transmembrane</keyword>
<dbReference type="Pfam" id="PF01434">
    <property type="entry name" value="Peptidase_M41"/>
    <property type="match status" value="1"/>
</dbReference>
<evidence type="ECO:0000256" key="6">
    <source>
        <dbReference type="ARBA" id="ARBA00022670"/>
    </source>
</evidence>
<dbReference type="FunFam" id="3.40.50.300:FF:000277">
    <property type="entry name" value="ATP-dependent zinc metalloprotease FtsH"/>
    <property type="match status" value="1"/>
</dbReference>
<keyword evidence="12" id="KW-0067">ATP-binding</keyword>
<evidence type="ECO:0000259" key="17">
    <source>
        <dbReference type="SMART" id="SM00382"/>
    </source>
</evidence>
<dbReference type="InterPro" id="IPR003593">
    <property type="entry name" value="AAA+_ATPase"/>
</dbReference>
<comment type="similarity">
    <text evidence="5">In the N-terminal section; belongs to the AAA ATPase family.</text>
</comment>
<organism evidence="18 19">
    <name type="scientific">Ciona intestinalis</name>
    <name type="common">Transparent sea squirt</name>
    <name type="synonym">Ascidia intestinalis</name>
    <dbReference type="NCBI Taxonomy" id="7719"/>
    <lineage>
        <taxon>Eukaryota</taxon>
        <taxon>Metazoa</taxon>
        <taxon>Chordata</taxon>
        <taxon>Tunicata</taxon>
        <taxon>Ascidiacea</taxon>
        <taxon>Phlebobranchia</taxon>
        <taxon>Cionidae</taxon>
        <taxon>Ciona</taxon>
    </lineage>
</organism>
<evidence type="ECO:0000256" key="11">
    <source>
        <dbReference type="ARBA" id="ARBA00022833"/>
    </source>
</evidence>
<evidence type="ECO:0000256" key="8">
    <source>
        <dbReference type="ARBA" id="ARBA00022723"/>
    </source>
</evidence>
<evidence type="ECO:0000256" key="1">
    <source>
        <dbReference type="ARBA" id="ARBA00001947"/>
    </source>
</evidence>
<dbReference type="InterPro" id="IPR003959">
    <property type="entry name" value="ATPase_AAA_core"/>
</dbReference>
<dbReference type="AlphaFoldDB" id="F7AHK4"/>
<dbReference type="GO" id="GO:0004176">
    <property type="term" value="F:ATP-dependent peptidase activity"/>
    <property type="evidence" value="ECO:0007669"/>
    <property type="project" value="InterPro"/>
</dbReference>
<evidence type="ECO:0000256" key="4">
    <source>
        <dbReference type="ARBA" id="ARBA00010044"/>
    </source>
</evidence>
<dbReference type="InterPro" id="IPR050928">
    <property type="entry name" value="ATP-dep_Zn_Metalloprotease"/>
</dbReference>
<reference evidence="19" key="1">
    <citation type="journal article" date="2002" name="Science">
        <title>The draft genome of Ciona intestinalis: insights into chordate and vertebrate origins.</title>
        <authorList>
            <person name="Dehal P."/>
            <person name="Satou Y."/>
            <person name="Campbell R.K."/>
            <person name="Chapman J."/>
            <person name="Degnan B."/>
            <person name="De Tomaso A."/>
            <person name="Davidson B."/>
            <person name="Di Gregorio A."/>
            <person name="Gelpke M."/>
            <person name="Goodstein D.M."/>
            <person name="Harafuji N."/>
            <person name="Hastings K.E."/>
            <person name="Ho I."/>
            <person name="Hotta K."/>
            <person name="Huang W."/>
            <person name="Kawashima T."/>
            <person name="Lemaire P."/>
            <person name="Martinez D."/>
            <person name="Meinertzhagen I.A."/>
            <person name="Necula S."/>
            <person name="Nonaka M."/>
            <person name="Putnam N."/>
            <person name="Rash S."/>
            <person name="Saiga H."/>
            <person name="Satake M."/>
            <person name="Terry A."/>
            <person name="Yamada L."/>
            <person name="Wang H.G."/>
            <person name="Awazu S."/>
            <person name="Azumi K."/>
            <person name="Boore J."/>
            <person name="Branno M."/>
            <person name="Chin-Bow S."/>
            <person name="DeSantis R."/>
            <person name="Doyle S."/>
            <person name="Francino P."/>
            <person name="Keys D.N."/>
            <person name="Haga S."/>
            <person name="Hayashi H."/>
            <person name="Hino K."/>
            <person name="Imai K.S."/>
            <person name="Inaba K."/>
            <person name="Kano S."/>
            <person name="Kobayashi K."/>
            <person name="Kobayashi M."/>
            <person name="Lee B.I."/>
            <person name="Makabe K.W."/>
            <person name="Manohar C."/>
            <person name="Matassi G."/>
            <person name="Medina M."/>
            <person name="Mochizuki Y."/>
            <person name="Mount S."/>
            <person name="Morishita T."/>
            <person name="Miura S."/>
            <person name="Nakayama A."/>
            <person name="Nishizaka S."/>
            <person name="Nomoto H."/>
            <person name="Ohta F."/>
            <person name="Oishi K."/>
            <person name="Rigoutsos I."/>
            <person name="Sano M."/>
            <person name="Sasaki A."/>
            <person name="Sasakura Y."/>
            <person name="Shoguchi E."/>
            <person name="Shin-i T."/>
            <person name="Spagnuolo A."/>
            <person name="Stainier D."/>
            <person name="Suzuki M.M."/>
            <person name="Tassy O."/>
            <person name="Takatori N."/>
            <person name="Tokuoka M."/>
            <person name="Yagi K."/>
            <person name="Yoshizaki F."/>
            <person name="Wada S."/>
            <person name="Zhang C."/>
            <person name="Hyatt P.D."/>
            <person name="Larimer F."/>
            <person name="Detter C."/>
            <person name="Doggett N."/>
            <person name="Glavina T."/>
            <person name="Hawkins T."/>
            <person name="Richardson P."/>
            <person name="Lucas S."/>
            <person name="Kohara Y."/>
            <person name="Levine M."/>
            <person name="Satoh N."/>
            <person name="Rokhsar D.S."/>
        </authorList>
    </citation>
    <scope>NUCLEOTIDE SEQUENCE [LARGE SCALE GENOMIC DNA]</scope>
</reference>